<keyword evidence="4" id="KW-1185">Reference proteome</keyword>
<evidence type="ECO:0000313" key="4">
    <source>
        <dbReference type="Proteomes" id="UP001172159"/>
    </source>
</evidence>
<dbReference type="InterPro" id="IPR037045">
    <property type="entry name" value="S8pro/Inhibitor_I9_sf"/>
</dbReference>
<dbReference type="GO" id="GO:0042144">
    <property type="term" value="P:vacuole fusion, non-autophagic"/>
    <property type="evidence" value="ECO:0007669"/>
    <property type="project" value="TreeGrafter"/>
</dbReference>
<dbReference type="InterPro" id="IPR052471">
    <property type="entry name" value="PBI_I9"/>
</dbReference>
<proteinExistence type="inferred from homology"/>
<evidence type="ECO:0000259" key="2">
    <source>
        <dbReference type="Pfam" id="PF05922"/>
    </source>
</evidence>
<dbReference type="GO" id="GO:0004866">
    <property type="term" value="F:endopeptidase inhibitor activity"/>
    <property type="evidence" value="ECO:0007669"/>
    <property type="project" value="TreeGrafter"/>
</dbReference>
<dbReference type="PANTHER" id="PTHR28288">
    <property type="entry name" value="PROTEASE B INHIBITOR 2"/>
    <property type="match status" value="1"/>
</dbReference>
<dbReference type="FunFam" id="3.30.70.80:FF:000005">
    <property type="entry name" value="Proteinase inhibitor I2B"/>
    <property type="match status" value="1"/>
</dbReference>
<dbReference type="PANTHER" id="PTHR28288:SF2">
    <property type="entry name" value="PROTEASE B INHIBITOR 2"/>
    <property type="match status" value="1"/>
</dbReference>
<accession>A0AA40EMS6</accession>
<evidence type="ECO:0000313" key="3">
    <source>
        <dbReference type="EMBL" id="KAK0742190.1"/>
    </source>
</evidence>
<comment type="caution">
    <text evidence="3">The sequence shown here is derived from an EMBL/GenBank/DDBJ whole genome shotgun (WGS) entry which is preliminary data.</text>
</comment>
<dbReference type="AlphaFoldDB" id="A0AA40EMS6"/>
<dbReference type="Proteomes" id="UP001172159">
    <property type="component" value="Unassembled WGS sequence"/>
</dbReference>
<evidence type="ECO:0000256" key="1">
    <source>
        <dbReference type="ARBA" id="ARBA00038069"/>
    </source>
</evidence>
<organism evidence="3 4">
    <name type="scientific">Apiosordaria backusii</name>
    <dbReference type="NCBI Taxonomy" id="314023"/>
    <lineage>
        <taxon>Eukaryota</taxon>
        <taxon>Fungi</taxon>
        <taxon>Dikarya</taxon>
        <taxon>Ascomycota</taxon>
        <taxon>Pezizomycotina</taxon>
        <taxon>Sordariomycetes</taxon>
        <taxon>Sordariomycetidae</taxon>
        <taxon>Sordariales</taxon>
        <taxon>Lasiosphaeriaceae</taxon>
        <taxon>Apiosordaria</taxon>
    </lineage>
</organism>
<sequence length="116" mass="12940">MGLRVLQPSVQMLIRRTRTPRTSLLSLSTITKSFSSKPKQTTSTTMPSYIVTCKDHATEEEIAAAKQEAKDQGGTIGHEYTLIKGFQVTFPEGTVQTLEHHEHISSVEEDQDVHTQ</sequence>
<feature type="domain" description="Inhibitor I9" evidence="2">
    <location>
        <begin position="48"/>
        <end position="116"/>
    </location>
</feature>
<dbReference type="Pfam" id="PF05922">
    <property type="entry name" value="Inhibitor_I9"/>
    <property type="match status" value="1"/>
</dbReference>
<protein>
    <recommendedName>
        <fullName evidence="2">Inhibitor I9 domain-containing protein</fullName>
    </recommendedName>
</protein>
<dbReference type="SUPFAM" id="SSF54897">
    <property type="entry name" value="Protease propeptides/inhibitors"/>
    <property type="match status" value="1"/>
</dbReference>
<name>A0AA40EMS6_9PEZI</name>
<dbReference type="InterPro" id="IPR010259">
    <property type="entry name" value="S8pro/Inhibitor_I9"/>
</dbReference>
<comment type="similarity">
    <text evidence="1">Belongs to the protease inhibitor I9 family.</text>
</comment>
<dbReference type="EMBL" id="JAUKTV010000003">
    <property type="protein sequence ID" value="KAK0742190.1"/>
    <property type="molecule type" value="Genomic_DNA"/>
</dbReference>
<reference evidence="3" key="1">
    <citation type="submission" date="2023-06" db="EMBL/GenBank/DDBJ databases">
        <title>Genome-scale phylogeny and comparative genomics of the fungal order Sordariales.</title>
        <authorList>
            <consortium name="Lawrence Berkeley National Laboratory"/>
            <person name="Hensen N."/>
            <person name="Bonometti L."/>
            <person name="Westerberg I."/>
            <person name="Brannstrom I.O."/>
            <person name="Guillou S."/>
            <person name="Cros-Aarteil S."/>
            <person name="Calhoun S."/>
            <person name="Haridas S."/>
            <person name="Kuo A."/>
            <person name="Mondo S."/>
            <person name="Pangilinan J."/>
            <person name="Riley R."/>
            <person name="Labutti K."/>
            <person name="Andreopoulos B."/>
            <person name="Lipzen A."/>
            <person name="Chen C."/>
            <person name="Yanf M."/>
            <person name="Daum C."/>
            <person name="Ng V."/>
            <person name="Clum A."/>
            <person name="Steindorff A."/>
            <person name="Ohm R."/>
            <person name="Martin F."/>
            <person name="Silar P."/>
            <person name="Natvig D."/>
            <person name="Lalanne C."/>
            <person name="Gautier V."/>
            <person name="Ament-Velasquez S.L."/>
            <person name="Kruys A."/>
            <person name="Hutchinson M.I."/>
            <person name="Powell A.J."/>
            <person name="Barry K."/>
            <person name="Miller A.N."/>
            <person name="Grigoriev I.V."/>
            <person name="Debuchy R."/>
            <person name="Gladieux P."/>
            <person name="Thoren M.H."/>
            <person name="Johannesson H."/>
        </authorList>
    </citation>
    <scope>NUCLEOTIDE SEQUENCE</scope>
    <source>
        <strain evidence="3">CBS 540.89</strain>
    </source>
</reference>
<gene>
    <name evidence="3" type="ORF">B0T21DRAFT_360791</name>
</gene>
<dbReference type="Gene3D" id="3.30.70.80">
    <property type="entry name" value="Peptidase S8 propeptide/proteinase inhibitor I9"/>
    <property type="match status" value="1"/>
</dbReference>